<accession>A0ABT4VLH6</accession>
<comment type="caution">
    <text evidence="1">The sequence shown here is derived from an EMBL/GenBank/DDBJ whole genome shotgun (WGS) entry which is preliminary data.</text>
</comment>
<proteinExistence type="predicted"/>
<sequence>MTENMIIAGMNYIGRVRHRTSTAYLPVHDHKRLPGRFFARLRHSDGCL</sequence>
<name>A0ABT4VLH6_9HYPH</name>
<evidence type="ECO:0000313" key="2">
    <source>
        <dbReference type="Proteomes" id="UP001148313"/>
    </source>
</evidence>
<protein>
    <submittedName>
        <fullName evidence="1">Uncharacterized protein</fullName>
    </submittedName>
</protein>
<gene>
    <name evidence="1" type="ORF">OOZ53_09420</name>
</gene>
<dbReference type="Proteomes" id="UP001148313">
    <property type="component" value="Unassembled WGS sequence"/>
</dbReference>
<evidence type="ECO:0000313" key="1">
    <source>
        <dbReference type="EMBL" id="MDA4845566.1"/>
    </source>
</evidence>
<dbReference type="EMBL" id="JAPJZH010000005">
    <property type="protein sequence ID" value="MDA4845566.1"/>
    <property type="molecule type" value="Genomic_DNA"/>
</dbReference>
<organism evidence="1 2">
    <name type="scientific">Hoeflea poritis</name>
    <dbReference type="NCBI Taxonomy" id="2993659"/>
    <lineage>
        <taxon>Bacteria</taxon>
        <taxon>Pseudomonadati</taxon>
        <taxon>Pseudomonadota</taxon>
        <taxon>Alphaproteobacteria</taxon>
        <taxon>Hyphomicrobiales</taxon>
        <taxon>Rhizobiaceae</taxon>
        <taxon>Hoeflea</taxon>
    </lineage>
</organism>
<dbReference type="RefSeq" id="WP_271089219.1">
    <property type="nucleotide sequence ID" value="NZ_JAPJZH010000005.1"/>
</dbReference>
<reference evidence="1" key="1">
    <citation type="submission" date="2022-11" db="EMBL/GenBank/DDBJ databases">
        <title>Hoeflea poritis sp. nov., isolated from scleractinian coral Porites lutea.</title>
        <authorList>
            <person name="Zhang G."/>
            <person name="Wei Q."/>
            <person name="Cai L."/>
        </authorList>
    </citation>
    <scope>NUCLEOTIDE SEQUENCE</scope>
    <source>
        <strain evidence="1">E7-10</strain>
    </source>
</reference>
<keyword evidence="2" id="KW-1185">Reference proteome</keyword>